<evidence type="ECO:0000256" key="10">
    <source>
        <dbReference type="ARBA" id="ARBA00022984"/>
    </source>
</evidence>
<dbReference type="GO" id="GO:0009252">
    <property type="term" value="P:peptidoglycan biosynthetic process"/>
    <property type="evidence" value="ECO:0007669"/>
    <property type="project" value="UniProtKB-UniPathway"/>
</dbReference>
<keyword evidence="18" id="KW-1185">Reference proteome</keyword>
<dbReference type="SUPFAM" id="SSF53955">
    <property type="entry name" value="Lysozyme-like"/>
    <property type="match status" value="1"/>
</dbReference>
<accession>A0A1G7TT47</accession>
<dbReference type="UniPathway" id="UPA00219"/>
<keyword evidence="12" id="KW-0961">Cell wall biogenesis/degradation</keyword>
<comment type="catalytic activity">
    <reaction evidence="14">
        <text>[GlcNAc-(1-&gt;4)-Mur2Ac(oyl-L-Ala-gamma-D-Glu-L-Lys-D-Ala-D-Ala)](n)-di-trans,octa-cis-undecaprenyl diphosphate + beta-D-GlcNAc-(1-&gt;4)-Mur2Ac(oyl-L-Ala-gamma-D-Glu-L-Lys-D-Ala-D-Ala)-di-trans,octa-cis-undecaprenyl diphosphate = [GlcNAc-(1-&gt;4)-Mur2Ac(oyl-L-Ala-gamma-D-Glu-L-Lys-D-Ala-D-Ala)](n+1)-di-trans,octa-cis-undecaprenyl diphosphate + di-trans,octa-cis-undecaprenyl diphosphate + H(+)</text>
        <dbReference type="Rhea" id="RHEA:23708"/>
        <dbReference type="Rhea" id="RHEA-COMP:9602"/>
        <dbReference type="Rhea" id="RHEA-COMP:9603"/>
        <dbReference type="ChEBI" id="CHEBI:15378"/>
        <dbReference type="ChEBI" id="CHEBI:58405"/>
        <dbReference type="ChEBI" id="CHEBI:60033"/>
        <dbReference type="ChEBI" id="CHEBI:78435"/>
        <dbReference type="EC" id="2.4.99.28"/>
    </reaction>
</comment>
<evidence type="ECO:0000259" key="16">
    <source>
        <dbReference type="Pfam" id="PF00912"/>
    </source>
</evidence>
<comment type="catalytic activity">
    <reaction evidence="13">
        <text>Preferential cleavage: (Ac)2-L-Lys-D-Ala-|-D-Ala. Also transpeptidation of peptidyl-alanyl moieties that are N-acyl substituents of D-alanine.</text>
        <dbReference type="EC" id="3.4.16.4"/>
    </reaction>
</comment>
<evidence type="ECO:0000256" key="11">
    <source>
        <dbReference type="ARBA" id="ARBA00023268"/>
    </source>
</evidence>
<protein>
    <submittedName>
        <fullName evidence="17">Penicillin-binding protein 1A</fullName>
    </submittedName>
</protein>
<evidence type="ECO:0000256" key="2">
    <source>
        <dbReference type="ARBA" id="ARBA00007090"/>
    </source>
</evidence>
<dbReference type="AlphaFoldDB" id="A0A1G7TT47"/>
<gene>
    <name evidence="17" type="ORF">SAMN04487974_102297</name>
</gene>
<dbReference type="Pfam" id="PF00905">
    <property type="entry name" value="Transpeptidase"/>
    <property type="match status" value="1"/>
</dbReference>
<sequence>MQDPFYTKQKRSKGKNRFLEADAWLDSFLYDGMRSSGRIYTKIQDFFSLFSVRGFFRMLVEISSDALSFGAMGAVVMTALALSAMDATATGEFNRAEDYSVTFLDRYGDEIGRRGIRSDNSAELSEIPDFLIKATLATEDRRFYEHFGIDVWGTARALASNAEGDSGLQGGSSVTQQLAKLLFLSNERTLERKIKELFLAFWLETNYTKDEILKLYLDRAYMGGGNFGVVAAAEYYFGKQIQDINLAEAAMLAGLYKAPGRWAPHIDIAAARGRANVVLSNMVNAGYLTEGQVTAARRRPAEPVDRSDEINSPNYFLDWAFLETKRIVGDSPEVGFVVRTTIDPGLQEHAEDAVVSVLREQGAAYNVSQAAMVAMDLNGAVRAMVGGVDYGQSQFNRATAPNRQPGSAFKPFVYATAFELLDLTPRSSISDAPICIGNWCPQNYGRSYAGSTTIRTAMASSYNTVPVRLSIETGRQPIADMAHRLGIRNDFPVTRSLALGVASVSALDMASSYAVFANGGYRATGFGITRITTLRGEVVYEAEPDQNRERLLDEQVVLSMNDILHAVNYGGTGGRAVIEGVPTAGKTGTTSSYRDAWYVGFSGNYVASVWYGNDNYTAMNNLTGGTLPAMTWQKFMTYAHTNIEVAPLFGVEMEPRPFIIADAETGDEVEGTPERAPSLTQGAAIKLLDLSDRMRQALTANGAGNEVAQVGAPVATNESL</sequence>
<dbReference type="PANTHER" id="PTHR32282:SF33">
    <property type="entry name" value="PEPTIDOGLYCAN GLYCOSYLTRANSFERASE"/>
    <property type="match status" value="1"/>
</dbReference>
<dbReference type="GO" id="GO:0008658">
    <property type="term" value="F:penicillin binding"/>
    <property type="evidence" value="ECO:0007669"/>
    <property type="project" value="InterPro"/>
</dbReference>
<dbReference type="NCBIfam" id="TIGR02074">
    <property type="entry name" value="PBP_1a_fam"/>
    <property type="match status" value="1"/>
</dbReference>
<evidence type="ECO:0000256" key="7">
    <source>
        <dbReference type="ARBA" id="ARBA00022679"/>
    </source>
</evidence>
<dbReference type="InterPro" id="IPR023346">
    <property type="entry name" value="Lysozyme-like_dom_sf"/>
</dbReference>
<dbReference type="Proteomes" id="UP000199495">
    <property type="component" value="Unassembled WGS sequence"/>
</dbReference>
<dbReference type="InterPro" id="IPR001264">
    <property type="entry name" value="Glyco_trans_51"/>
</dbReference>
<evidence type="ECO:0000259" key="15">
    <source>
        <dbReference type="Pfam" id="PF00905"/>
    </source>
</evidence>
<evidence type="ECO:0000256" key="9">
    <source>
        <dbReference type="ARBA" id="ARBA00022960"/>
    </source>
</evidence>
<evidence type="ECO:0000256" key="14">
    <source>
        <dbReference type="ARBA" id="ARBA00049902"/>
    </source>
</evidence>
<evidence type="ECO:0000313" key="18">
    <source>
        <dbReference type="Proteomes" id="UP000199495"/>
    </source>
</evidence>
<dbReference type="GO" id="GO:0009002">
    <property type="term" value="F:serine-type D-Ala-D-Ala carboxypeptidase activity"/>
    <property type="evidence" value="ECO:0007669"/>
    <property type="project" value="UniProtKB-EC"/>
</dbReference>
<feature type="domain" description="Penicillin-binding protein transpeptidase" evidence="15">
    <location>
        <begin position="371"/>
        <end position="601"/>
    </location>
</feature>
<dbReference type="RefSeq" id="WP_090593083.1">
    <property type="nucleotide sequence ID" value="NZ_FNCS01000002.1"/>
</dbReference>
<comment type="similarity">
    <text evidence="3">In the N-terminal section; belongs to the glycosyltransferase 51 family.</text>
</comment>
<dbReference type="InterPro" id="IPR036950">
    <property type="entry name" value="PBP_transglycosylase"/>
</dbReference>
<keyword evidence="11" id="KW-0511">Multifunctional enzyme</keyword>
<evidence type="ECO:0000256" key="4">
    <source>
        <dbReference type="ARBA" id="ARBA00022645"/>
    </source>
</evidence>
<keyword evidence="7" id="KW-0808">Transferase</keyword>
<dbReference type="SUPFAM" id="SSF56601">
    <property type="entry name" value="beta-lactamase/transpeptidase-like"/>
    <property type="match status" value="1"/>
</dbReference>
<dbReference type="FunFam" id="1.10.3810.10:FF:000001">
    <property type="entry name" value="Penicillin-binding protein 1A"/>
    <property type="match status" value="1"/>
</dbReference>
<keyword evidence="10" id="KW-0573">Peptidoglycan synthesis</keyword>
<name>A0A1G7TT47_9HYPH</name>
<evidence type="ECO:0000256" key="1">
    <source>
        <dbReference type="ARBA" id="ARBA00004752"/>
    </source>
</evidence>
<feature type="domain" description="Glycosyl transferase family 51" evidence="16">
    <location>
        <begin position="118"/>
        <end position="282"/>
    </location>
</feature>
<dbReference type="InterPro" id="IPR001460">
    <property type="entry name" value="PCN-bd_Tpept"/>
</dbReference>
<dbReference type="Gene3D" id="3.40.710.10">
    <property type="entry name" value="DD-peptidase/beta-lactamase superfamily"/>
    <property type="match status" value="1"/>
</dbReference>
<evidence type="ECO:0000256" key="3">
    <source>
        <dbReference type="ARBA" id="ARBA00007739"/>
    </source>
</evidence>
<dbReference type="InterPro" id="IPR012338">
    <property type="entry name" value="Beta-lactam/transpept-like"/>
</dbReference>
<keyword evidence="6" id="KW-0328">Glycosyltransferase</keyword>
<dbReference type="InterPro" id="IPR050396">
    <property type="entry name" value="Glycosyltr_51/Transpeptidase"/>
</dbReference>
<keyword evidence="5" id="KW-0645">Protease</keyword>
<evidence type="ECO:0000256" key="6">
    <source>
        <dbReference type="ARBA" id="ARBA00022676"/>
    </source>
</evidence>
<reference evidence="17 18" key="1">
    <citation type="submission" date="2016-10" db="EMBL/GenBank/DDBJ databases">
        <authorList>
            <person name="de Groot N.N."/>
        </authorList>
    </citation>
    <scope>NUCLEOTIDE SEQUENCE [LARGE SCALE GENOMIC DNA]</scope>
    <source>
        <strain evidence="17 18">CGMCC 1.10267</strain>
    </source>
</reference>
<proteinExistence type="inferred from homology"/>
<dbReference type="GO" id="GO:0008955">
    <property type="term" value="F:peptidoglycan glycosyltransferase activity"/>
    <property type="evidence" value="ECO:0007669"/>
    <property type="project" value="UniProtKB-EC"/>
</dbReference>
<dbReference type="Gene3D" id="1.10.3810.10">
    <property type="entry name" value="Biosynthetic peptidoglycan transglycosylase-like"/>
    <property type="match status" value="1"/>
</dbReference>
<evidence type="ECO:0000256" key="5">
    <source>
        <dbReference type="ARBA" id="ARBA00022670"/>
    </source>
</evidence>
<evidence type="ECO:0000313" key="17">
    <source>
        <dbReference type="EMBL" id="SDG37859.1"/>
    </source>
</evidence>
<dbReference type="GO" id="GO:0006508">
    <property type="term" value="P:proteolysis"/>
    <property type="evidence" value="ECO:0007669"/>
    <property type="project" value="UniProtKB-KW"/>
</dbReference>
<dbReference type="STRING" id="440168.SAMN04487974_102297"/>
<dbReference type="PANTHER" id="PTHR32282">
    <property type="entry name" value="BINDING PROTEIN TRANSPEPTIDASE, PUTATIVE-RELATED"/>
    <property type="match status" value="1"/>
</dbReference>
<dbReference type="OrthoDB" id="9766909at2"/>
<dbReference type="GO" id="GO:0071555">
    <property type="term" value="P:cell wall organization"/>
    <property type="evidence" value="ECO:0007669"/>
    <property type="project" value="UniProtKB-KW"/>
</dbReference>
<dbReference type="GO" id="GO:0008360">
    <property type="term" value="P:regulation of cell shape"/>
    <property type="evidence" value="ECO:0007669"/>
    <property type="project" value="UniProtKB-KW"/>
</dbReference>
<keyword evidence="8" id="KW-0378">Hydrolase</keyword>
<dbReference type="Pfam" id="PF00912">
    <property type="entry name" value="Transgly"/>
    <property type="match status" value="1"/>
</dbReference>
<organism evidence="17 18">
    <name type="scientific">Pelagibacterium luteolum</name>
    <dbReference type="NCBI Taxonomy" id="440168"/>
    <lineage>
        <taxon>Bacteria</taxon>
        <taxon>Pseudomonadati</taxon>
        <taxon>Pseudomonadota</taxon>
        <taxon>Alphaproteobacteria</taxon>
        <taxon>Hyphomicrobiales</taxon>
        <taxon>Devosiaceae</taxon>
        <taxon>Pelagibacterium</taxon>
    </lineage>
</organism>
<keyword evidence="9" id="KW-0133">Cell shape</keyword>
<comment type="pathway">
    <text evidence="1">Cell wall biogenesis; peptidoglycan biosynthesis.</text>
</comment>
<evidence type="ECO:0000256" key="12">
    <source>
        <dbReference type="ARBA" id="ARBA00023316"/>
    </source>
</evidence>
<comment type="similarity">
    <text evidence="2">In the C-terminal section; belongs to the transpeptidase family.</text>
</comment>
<evidence type="ECO:0000256" key="8">
    <source>
        <dbReference type="ARBA" id="ARBA00022801"/>
    </source>
</evidence>
<keyword evidence="4" id="KW-0121">Carboxypeptidase</keyword>
<evidence type="ECO:0000256" key="13">
    <source>
        <dbReference type="ARBA" id="ARBA00034000"/>
    </source>
</evidence>
<dbReference type="GO" id="GO:0030288">
    <property type="term" value="C:outer membrane-bounded periplasmic space"/>
    <property type="evidence" value="ECO:0007669"/>
    <property type="project" value="TreeGrafter"/>
</dbReference>
<dbReference type="EMBL" id="FNCS01000002">
    <property type="protein sequence ID" value="SDG37859.1"/>
    <property type="molecule type" value="Genomic_DNA"/>
</dbReference>